<evidence type="ECO:0000313" key="3">
    <source>
        <dbReference type="Proteomes" id="UP000005744"/>
    </source>
</evidence>
<dbReference type="AlphaFoldDB" id="I3CGB5"/>
<reference evidence="2 3" key="1">
    <citation type="submission" date="2011-11" db="EMBL/GenBank/DDBJ databases">
        <title>Improved High-Quality Draft sequence of Beggiatoa alba B18lD.</title>
        <authorList>
            <consortium name="US DOE Joint Genome Institute"/>
            <person name="Lucas S."/>
            <person name="Han J."/>
            <person name="Lapidus A."/>
            <person name="Cheng J.-F."/>
            <person name="Goodwin L."/>
            <person name="Pitluck S."/>
            <person name="Peters L."/>
            <person name="Mikhailova N."/>
            <person name="Held B."/>
            <person name="Detter J.C."/>
            <person name="Han C."/>
            <person name="Tapia R."/>
            <person name="Land M."/>
            <person name="Hauser L."/>
            <person name="Kyrpides N."/>
            <person name="Ivanova N."/>
            <person name="Pagani I."/>
            <person name="Samuel K."/>
            <person name="Teske A."/>
            <person name="Mueller J."/>
            <person name="Woyke T."/>
        </authorList>
    </citation>
    <scope>NUCLEOTIDE SEQUENCE [LARGE SCALE GENOMIC DNA]</scope>
    <source>
        <strain evidence="2 3">B18LD</strain>
    </source>
</reference>
<dbReference type="EMBL" id="JH600070">
    <property type="protein sequence ID" value="EIJ42658.1"/>
    <property type="molecule type" value="Genomic_DNA"/>
</dbReference>
<sequence length="189" mass="21411">MPTDKIMTRWYQEPYVWFVIFFPVLAIVAGFITLNLAIESDDGMVVDDYYKQGLAINMTLARDKVAVNYGLEAHIQLDKTQNMLLLTLKSSSNYPHPDMLTLSFLHHTRAGHDQTQILKRAGDDTYIGTLPQLIEGNWYVQLTPDNGKEKEGDSHNEQASVHNWRLLTSVRMPVAETALSLQPFSATTN</sequence>
<keyword evidence="1" id="KW-1133">Transmembrane helix</keyword>
<evidence type="ECO:0000313" key="2">
    <source>
        <dbReference type="EMBL" id="EIJ42658.1"/>
    </source>
</evidence>
<dbReference type="InterPro" id="IPR008620">
    <property type="entry name" value="FixH"/>
</dbReference>
<protein>
    <recommendedName>
        <fullName evidence="4">Nitrogen fixation protein FixH</fullName>
    </recommendedName>
</protein>
<keyword evidence="1" id="KW-0812">Transmembrane</keyword>
<accession>I3CGB5</accession>
<organism evidence="2 3">
    <name type="scientific">Beggiatoa alba B18LD</name>
    <dbReference type="NCBI Taxonomy" id="395493"/>
    <lineage>
        <taxon>Bacteria</taxon>
        <taxon>Pseudomonadati</taxon>
        <taxon>Pseudomonadota</taxon>
        <taxon>Gammaproteobacteria</taxon>
        <taxon>Thiotrichales</taxon>
        <taxon>Thiotrichaceae</taxon>
        <taxon>Beggiatoa</taxon>
    </lineage>
</organism>
<dbReference type="HOGENOM" id="CLU_100979_2_0_6"/>
<keyword evidence="3" id="KW-1185">Reference proteome</keyword>
<evidence type="ECO:0008006" key="4">
    <source>
        <dbReference type="Google" id="ProtNLM"/>
    </source>
</evidence>
<proteinExistence type="predicted"/>
<dbReference type="Pfam" id="PF05751">
    <property type="entry name" value="FixH"/>
    <property type="match status" value="1"/>
</dbReference>
<gene>
    <name evidence="2" type="ORF">BegalDRAFT_1783</name>
</gene>
<dbReference type="STRING" id="395493.BegalDRAFT_1783"/>
<dbReference type="eggNOG" id="COG3198">
    <property type="taxonomic scope" value="Bacteria"/>
</dbReference>
<feature type="transmembrane region" description="Helical" evidence="1">
    <location>
        <begin position="15"/>
        <end position="38"/>
    </location>
</feature>
<keyword evidence="1" id="KW-0472">Membrane</keyword>
<dbReference type="RefSeq" id="WP_002685798.1">
    <property type="nucleotide sequence ID" value="NZ_JH600070.1"/>
</dbReference>
<name>I3CGB5_9GAMM</name>
<evidence type="ECO:0000256" key="1">
    <source>
        <dbReference type="SAM" id="Phobius"/>
    </source>
</evidence>
<dbReference type="Proteomes" id="UP000005744">
    <property type="component" value="Unassembled WGS sequence"/>
</dbReference>
<dbReference type="OrthoDB" id="5295180at2"/>